<evidence type="ECO:0000259" key="3">
    <source>
        <dbReference type="PROSITE" id="PS51085"/>
    </source>
</evidence>
<evidence type="ECO:0000313" key="4">
    <source>
        <dbReference type="EMBL" id="RKD25691.1"/>
    </source>
</evidence>
<protein>
    <recommendedName>
        <fullName evidence="3">2Fe-2S ferredoxin-type domain-containing protein</fullName>
    </recommendedName>
</protein>
<feature type="domain" description="2Fe-2S ferredoxin-type" evidence="3">
    <location>
        <begin position="3"/>
        <end position="97"/>
    </location>
</feature>
<dbReference type="InterPro" id="IPR001041">
    <property type="entry name" value="2Fe-2S_ferredoxin-type"/>
</dbReference>
<sequence>MKTSVTFQPKGKVVSVNKGEILLQTALKNRVYINNRCGGKGSCTTCKIQILSDQDGVSFPSPREKRLLSEEDLAVGIRLACQTRVFERCEVSIIENTWKSIVNRNRSSKQSVEEETEE</sequence>
<dbReference type="SUPFAM" id="SSF54292">
    <property type="entry name" value="2Fe-2S ferredoxin-like"/>
    <property type="match status" value="1"/>
</dbReference>
<evidence type="ECO:0000313" key="5">
    <source>
        <dbReference type="Proteomes" id="UP000284219"/>
    </source>
</evidence>
<dbReference type="OrthoDB" id="9810588at2"/>
<organism evidence="4 5">
    <name type="scientific">Ammoniphilus oxalaticus</name>
    <dbReference type="NCBI Taxonomy" id="66863"/>
    <lineage>
        <taxon>Bacteria</taxon>
        <taxon>Bacillati</taxon>
        <taxon>Bacillota</taxon>
        <taxon>Bacilli</taxon>
        <taxon>Bacillales</taxon>
        <taxon>Paenibacillaceae</taxon>
        <taxon>Aneurinibacillus group</taxon>
        <taxon>Ammoniphilus</taxon>
    </lineage>
</organism>
<dbReference type="Gene3D" id="3.10.20.30">
    <property type="match status" value="1"/>
</dbReference>
<gene>
    <name evidence="4" type="ORF">BEP19_01755</name>
</gene>
<dbReference type="PANTHER" id="PTHR43644:SF1">
    <property type="entry name" value="NAD(P)H-FLAVIN REDUCTASE"/>
    <property type="match status" value="1"/>
</dbReference>
<dbReference type="InterPro" id="IPR012675">
    <property type="entry name" value="Beta-grasp_dom_sf"/>
</dbReference>
<comment type="caution">
    <text evidence="4">The sequence shown here is derived from an EMBL/GenBank/DDBJ whole genome shotgun (WGS) entry which is preliminary data.</text>
</comment>
<dbReference type="Proteomes" id="UP000284219">
    <property type="component" value="Unassembled WGS sequence"/>
</dbReference>
<name>A0A419SN98_9BACL</name>
<dbReference type="AlphaFoldDB" id="A0A419SN98"/>
<accession>A0A419SN98</accession>
<dbReference type="GO" id="GO:0051536">
    <property type="term" value="F:iron-sulfur cluster binding"/>
    <property type="evidence" value="ECO:0007669"/>
    <property type="project" value="InterPro"/>
</dbReference>
<dbReference type="PANTHER" id="PTHR43644">
    <property type="entry name" value="NA(+)-TRANSLOCATING NADH-QUINONE REDUCTASE SUBUNIT"/>
    <property type="match status" value="1"/>
</dbReference>
<evidence type="ECO:0000256" key="1">
    <source>
        <dbReference type="ARBA" id="ARBA00022630"/>
    </source>
</evidence>
<dbReference type="InterPro" id="IPR036010">
    <property type="entry name" value="2Fe-2S_ferredoxin-like_sf"/>
</dbReference>
<dbReference type="PROSITE" id="PS51085">
    <property type="entry name" value="2FE2S_FER_2"/>
    <property type="match status" value="1"/>
</dbReference>
<dbReference type="EMBL" id="MCHY01000006">
    <property type="protein sequence ID" value="RKD25691.1"/>
    <property type="molecule type" value="Genomic_DNA"/>
</dbReference>
<reference evidence="4 5" key="1">
    <citation type="submission" date="2016-08" db="EMBL/GenBank/DDBJ databases">
        <title>Novel Firmicute Genomes.</title>
        <authorList>
            <person name="Poppleton D.I."/>
            <person name="Gribaldo S."/>
        </authorList>
    </citation>
    <scope>NUCLEOTIDE SEQUENCE [LARGE SCALE GENOMIC DNA]</scope>
    <source>
        <strain evidence="4 5">RAOx-1</strain>
    </source>
</reference>
<dbReference type="RefSeq" id="WP_120188362.1">
    <property type="nucleotide sequence ID" value="NZ_MCHY01000006.1"/>
</dbReference>
<proteinExistence type="predicted"/>
<dbReference type="Pfam" id="PF00111">
    <property type="entry name" value="Fer2"/>
    <property type="match status" value="1"/>
</dbReference>
<keyword evidence="5" id="KW-1185">Reference proteome</keyword>
<evidence type="ECO:0000256" key="2">
    <source>
        <dbReference type="ARBA" id="ARBA00022827"/>
    </source>
</evidence>
<keyword evidence="1" id="KW-0285">Flavoprotein</keyword>
<dbReference type="CDD" id="cd00207">
    <property type="entry name" value="fer2"/>
    <property type="match status" value="1"/>
</dbReference>
<keyword evidence="2" id="KW-0274">FAD</keyword>